<keyword evidence="2" id="KW-1185">Reference proteome</keyword>
<accession>A0A238BRA4</accession>
<gene>
    <name evidence="1" type="ORF">X798_05109</name>
</gene>
<feature type="non-terminal residue" evidence="1">
    <location>
        <position position="1"/>
    </location>
</feature>
<dbReference type="EMBL" id="KZ270019">
    <property type="protein sequence ID" value="OZC07897.1"/>
    <property type="molecule type" value="Genomic_DNA"/>
</dbReference>
<dbReference type="Proteomes" id="UP000242913">
    <property type="component" value="Unassembled WGS sequence"/>
</dbReference>
<organism evidence="1 2">
    <name type="scientific">Onchocerca flexuosa</name>
    <dbReference type="NCBI Taxonomy" id="387005"/>
    <lineage>
        <taxon>Eukaryota</taxon>
        <taxon>Metazoa</taxon>
        <taxon>Ecdysozoa</taxon>
        <taxon>Nematoda</taxon>
        <taxon>Chromadorea</taxon>
        <taxon>Rhabditida</taxon>
        <taxon>Spirurina</taxon>
        <taxon>Spiruromorpha</taxon>
        <taxon>Filarioidea</taxon>
        <taxon>Onchocercidae</taxon>
        <taxon>Onchocerca</taxon>
    </lineage>
</organism>
<name>A0A238BRA4_9BILA</name>
<reference evidence="1 2" key="1">
    <citation type="submission" date="2015-12" db="EMBL/GenBank/DDBJ databases">
        <title>Draft genome of the nematode, Onchocerca flexuosa.</title>
        <authorList>
            <person name="Mitreva M."/>
        </authorList>
    </citation>
    <scope>NUCLEOTIDE SEQUENCE [LARGE SCALE GENOMIC DNA]</scope>
    <source>
        <strain evidence="1">Red Deer</strain>
    </source>
</reference>
<sequence length="82" mass="9579">GHFRNNWSRQAKRIQHLNARNDEFPTTDLIEYSRNIEMISSSRYAAEEPGSDTIILACKKQIENGKATRIKVTFSKLQRRNQ</sequence>
<protein>
    <submittedName>
        <fullName evidence="1">Uncharacterized protein</fullName>
    </submittedName>
</protein>
<dbReference type="AlphaFoldDB" id="A0A238BRA4"/>
<evidence type="ECO:0000313" key="1">
    <source>
        <dbReference type="EMBL" id="OZC07897.1"/>
    </source>
</evidence>
<proteinExistence type="predicted"/>
<evidence type="ECO:0000313" key="2">
    <source>
        <dbReference type="Proteomes" id="UP000242913"/>
    </source>
</evidence>